<dbReference type="RefSeq" id="WP_246062315.1">
    <property type="nucleotide sequence ID" value="NZ_VFQC01000001.1"/>
</dbReference>
<comment type="similarity">
    <text evidence="1">Belongs to the peptidase S33 family.</text>
</comment>
<dbReference type="EMBL" id="VFQC01000001">
    <property type="protein sequence ID" value="TQN33195.1"/>
    <property type="molecule type" value="Genomic_DNA"/>
</dbReference>
<dbReference type="GO" id="GO:0016787">
    <property type="term" value="F:hydrolase activity"/>
    <property type="evidence" value="ECO:0007669"/>
    <property type="project" value="UniProtKB-KW"/>
</dbReference>
<dbReference type="Pfam" id="PF00561">
    <property type="entry name" value="Abhydrolase_1"/>
    <property type="match status" value="1"/>
</dbReference>
<dbReference type="InterPro" id="IPR051601">
    <property type="entry name" value="Serine_prot/Carboxylest_S33"/>
</dbReference>
<name>A0A543NMZ3_9ACTN</name>
<dbReference type="SUPFAM" id="SSF53474">
    <property type="entry name" value="alpha/beta-Hydrolases"/>
    <property type="match status" value="1"/>
</dbReference>
<keyword evidence="2" id="KW-0732">Signal</keyword>
<sequence>MLLLAAGCGGDPDDGGRDGEGKSGGDTAGTPEALTGFYEQQVDWEDCGSEEDGFECGSYEVPLDYDDPDGETLDIAVKRLPASGDSTGSLVVNPGGPGGSGLQYVSMASDIVTGDVRERFDLVGFDPRGVGESSPVRCLSPEKLDAFLGSDVDTADGNGDMAEVTDEGVRQLTSSSEEFVQACQENSGELINHLGTTNVAADLDVLRGVLGDEGLTYLGKSYGTSIGAHYADRFPDRVRAMVLDGAIDPTLDQVEVARQQADGFHTSVRAFVSDCLEHSECPLGGSDTSTDAGVDRLGELLDKAGEEPLENRNGEREVTRAWAETGVLGGMYSAKRWPQLRSALGAAFDGDGTALLRFGDNMYGRYPGGNYANKSAALMAVNCSDSPSPRDPAAYRKAASEADEDAPLFGASLVWGALPCAYWPKEAVAGEKQLDAAGAEELLVVGTTRDPATPYEWSQNLADQLEPGVLLTREGDGHTGYRMGNSCVDDAVDTYLLEGSAPEDGTVCE</sequence>
<feature type="compositionally biased region" description="Basic and acidic residues" evidence="4">
    <location>
        <begin position="14"/>
        <end position="23"/>
    </location>
</feature>
<keyword evidence="3 7" id="KW-0378">Hydrolase</keyword>
<dbReference type="AlphaFoldDB" id="A0A543NMZ3"/>
<evidence type="ECO:0000259" key="6">
    <source>
        <dbReference type="Pfam" id="PF08386"/>
    </source>
</evidence>
<evidence type="ECO:0000256" key="4">
    <source>
        <dbReference type="SAM" id="MobiDB-lite"/>
    </source>
</evidence>
<dbReference type="InterPro" id="IPR000073">
    <property type="entry name" value="AB_hydrolase_1"/>
</dbReference>
<feature type="region of interest" description="Disordered" evidence="4">
    <location>
        <begin position="1"/>
        <end position="33"/>
    </location>
</feature>
<evidence type="ECO:0000259" key="5">
    <source>
        <dbReference type="Pfam" id="PF00561"/>
    </source>
</evidence>
<comment type="caution">
    <text evidence="7">The sequence shown here is derived from an EMBL/GenBank/DDBJ whole genome shotgun (WGS) entry which is preliminary data.</text>
</comment>
<reference evidence="7 8" key="1">
    <citation type="submission" date="2019-06" db="EMBL/GenBank/DDBJ databases">
        <title>Sequencing the genomes of 1000 actinobacteria strains.</title>
        <authorList>
            <person name="Klenk H.-P."/>
        </authorList>
    </citation>
    <scope>NUCLEOTIDE SEQUENCE [LARGE SCALE GENOMIC DNA]</scope>
    <source>
        <strain evidence="7 8">DSM 45015</strain>
    </source>
</reference>
<dbReference type="PANTHER" id="PTHR43248">
    <property type="entry name" value="2-SUCCINYL-6-HYDROXY-2,4-CYCLOHEXADIENE-1-CARBOXYLATE SYNTHASE"/>
    <property type="match status" value="1"/>
</dbReference>
<evidence type="ECO:0000256" key="2">
    <source>
        <dbReference type="ARBA" id="ARBA00022729"/>
    </source>
</evidence>
<gene>
    <name evidence="7" type="ORF">FHX37_3198</name>
</gene>
<feature type="domain" description="AB hydrolase-1" evidence="5">
    <location>
        <begin position="90"/>
        <end position="315"/>
    </location>
</feature>
<dbReference type="InterPro" id="IPR013595">
    <property type="entry name" value="Pept_S33_TAP-like_C"/>
</dbReference>
<evidence type="ECO:0000313" key="7">
    <source>
        <dbReference type="EMBL" id="TQN33195.1"/>
    </source>
</evidence>
<dbReference type="Proteomes" id="UP000317422">
    <property type="component" value="Unassembled WGS sequence"/>
</dbReference>
<keyword evidence="8" id="KW-1185">Reference proteome</keyword>
<organism evidence="7 8">
    <name type="scientific">Haloactinospora alba</name>
    <dbReference type="NCBI Taxonomy" id="405555"/>
    <lineage>
        <taxon>Bacteria</taxon>
        <taxon>Bacillati</taxon>
        <taxon>Actinomycetota</taxon>
        <taxon>Actinomycetes</taxon>
        <taxon>Streptosporangiales</taxon>
        <taxon>Nocardiopsidaceae</taxon>
        <taxon>Haloactinospora</taxon>
    </lineage>
</organism>
<evidence type="ECO:0000256" key="1">
    <source>
        <dbReference type="ARBA" id="ARBA00010088"/>
    </source>
</evidence>
<dbReference type="Pfam" id="PF08386">
    <property type="entry name" value="Abhydrolase_4"/>
    <property type="match status" value="1"/>
</dbReference>
<protein>
    <submittedName>
        <fullName evidence="7">Alpha/beta hydrolase family protein</fullName>
    </submittedName>
</protein>
<evidence type="ECO:0000256" key="3">
    <source>
        <dbReference type="ARBA" id="ARBA00022801"/>
    </source>
</evidence>
<evidence type="ECO:0000313" key="8">
    <source>
        <dbReference type="Proteomes" id="UP000317422"/>
    </source>
</evidence>
<dbReference type="PANTHER" id="PTHR43248:SF29">
    <property type="entry name" value="TRIPEPTIDYL AMINOPEPTIDASE"/>
    <property type="match status" value="1"/>
</dbReference>
<proteinExistence type="inferred from homology"/>
<dbReference type="InterPro" id="IPR029058">
    <property type="entry name" value="AB_hydrolase_fold"/>
</dbReference>
<feature type="domain" description="Peptidase S33 tripeptidyl aminopeptidase-like C-terminal" evidence="6">
    <location>
        <begin position="406"/>
        <end position="508"/>
    </location>
</feature>
<accession>A0A543NMZ3</accession>
<dbReference type="Gene3D" id="3.40.50.1820">
    <property type="entry name" value="alpha/beta hydrolase"/>
    <property type="match status" value="1"/>
</dbReference>